<feature type="region of interest" description="Disordered" evidence="1">
    <location>
        <begin position="33"/>
        <end position="87"/>
    </location>
</feature>
<reference evidence="2 3" key="1">
    <citation type="submission" date="2015-07" db="EMBL/GenBank/DDBJ databases">
        <title>The genome of Melipona quadrifasciata.</title>
        <authorList>
            <person name="Pan H."/>
            <person name="Kapheim K."/>
        </authorList>
    </citation>
    <scope>NUCLEOTIDE SEQUENCE [LARGE SCALE GENOMIC DNA]</scope>
    <source>
        <strain evidence="2">0111107301</strain>
        <tissue evidence="2">Whole body</tissue>
    </source>
</reference>
<evidence type="ECO:0000313" key="2">
    <source>
        <dbReference type="EMBL" id="KOX70439.1"/>
    </source>
</evidence>
<proteinExistence type="predicted"/>
<protein>
    <submittedName>
        <fullName evidence="2">Uncharacterized protein</fullName>
    </submittedName>
</protein>
<dbReference type="Proteomes" id="UP000053105">
    <property type="component" value="Unassembled WGS sequence"/>
</dbReference>
<keyword evidence="3" id="KW-1185">Reference proteome</keyword>
<dbReference type="AlphaFoldDB" id="A0A0M8ZVL0"/>
<name>A0A0M8ZVL0_9HYME</name>
<evidence type="ECO:0000256" key="1">
    <source>
        <dbReference type="SAM" id="MobiDB-lite"/>
    </source>
</evidence>
<gene>
    <name evidence="2" type="ORF">WN51_05393</name>
</gene>
<sequence>MGNVALRHFKISATPSHNNLHITPATDHIQETEMQTDTSTNNETESPTIDSLDTSEPKKEEIKDLKTNKTRNKKPVGAPNPNEISKQYTTNTPALADLAIRNPQLSPITHYEQLQIILRQHNPTMPSRNEFLKRTPANSKRVLYLYKNRKNTNHASGGTTIAITKIPTSKPTRANQSYQSDTITINDSRRFQPQFSLGLYKNRRL</sequence>
<feature type="compositionally biased region" description="Basic and acidic residues" evidence="1">
    <location>
        <begin position="55"/>
        <end position="67"/>
    </location>
</feature>
<accession>A0A0M8ZVL0</accession>
<feature type="compositionally biased region" description="Polar residues" evidence="1">
    <location>
        <begin position="33"/>
        <end position="54"/>
    </location>
</feature>
<dbReference type="EMBL" id="KQ435861">
    <property type="protein sequence ID" value="KOX70439.1"/>
    <property type="molecule type" value="Genomic_DNA"/>
</dbReference>
<evidence type="ECO:0000313" key="3">
    <source>
        <dbReference type="Proteomes" id="UP000053105"/>
    </source>
</evidence>
<organism evidence="2 3">
    <name type="scientific">Melipona quadrifasciata</name>
    <dbReference type="NCBI Taxonomy" id="166423"/>
    <lineage>
        <taxon>Eukaryota</taxon>
        <taxon>Metazoa</taxon>
        <taxon>Ecdysozoa</taxon>
        <taxon>Arthropoda</taxon>
        <taxon>Hexapoda</taxon>
        <taxon>Insecta</taxon>
        <taxon>Pterygota</taxon>
        <taxon>Neoptera</taxon>
        <taxon>Endopterygota</taxon>
        <taxon>Hymenoptera</taxon>
        <taxon>Apocrita</taxon>
        <taxon>Aculeata</taxon>
        <taxon>Apoidea</taxon>
        <taxon>Anthophila</taxon>
        <taxon>Apidae</taxon>
        <taxon>Melipona</taxon>
    </lineage>
</organism>